<dbReference type="GO" id="GO:0033786">
    <property type="term" value="F:heptose-1-phosphate adenylyltransferase activity"/>
    <property type="evidence" value="ECO:0007669"/>
    <property type="project" value="TreeGrafter"/>
</dbReference>
<proteinExistence type="predicted"/>
<dbReference type="Gene3D" id="3.40.1190.20">
    <property type="match status" value="1"/>
</dbReference>
<dbReference type="SUPFAM" id="SSF53613">
    <property type="entry name" value="Ribokinase-like"/>
    <property type="match status" value="1"/>
</dbReference>
<gene>
    <name evidence="4" type="ORF">EKH83_01865</name>
</gene>
<evidence type="ECO:0000259" key="3">
    <source>
        <dbReference type="Pfam" id="PF00294"/>
    </source>
</evidence>
<dbReference type="GO" id="GO:0033785">
    <property type="term" value="F:heptose 7-phosphate kinase activity"/>
    <property type="evidence" value="ECO:0007669"/>
    <property type="project" value="TreeGrafter"/>
</dbReference>
<dbReference type="InterPro" id="IPR011913">
    <property type="entry name" value="RfaE_dom_I"/>
</dbReference>
<comment type="caution">
    <text evidence="4">The sequence shown here is derived from an EMBL/GenBank/DDBJ whole genome shotgun (WGS) entry which is preliminary data.</text>
</comment>
<keyword evidence="1" id="KW-0808">Transferase</keyword>
<dbReference type="PANTHER" id="PTHR46969">
    <property type="entry name" value="BIFUNCTIONAL PROTEIN HLDE"/>
    <property type="match status" value="1"/>
</dbReference>
<evidence type="ECO:0000256" key="2">
    <source>
        <dbReference type="ARBA" id="ARBA00022777"/>
    </source>
</evidence>
<dbReference type="Pfam" id="PF00294">
    <property type="entry name" value="PfkB"/>
    <property type="match status" value="1"/>
</dbReference>
<dbReference type="GO" id="GO:0016773">
    <property type="term" value="F:phosphotransferase activity, alcohol group as acceptor"/>
    <property type="evidence" value="ECO:0007669"/>
    <property type="project" value="InterPro"/>
</dbReference>
<dbReference type="PROSITE" id="PS00583">
    <property type="entry name" value="PFKB_KINASES_1"/>
    <property type="match status" value="1"/>
</dbReference>
<name>A0A4Q0MG96_9SPHI</name>
<evidence type="ECO:0000313" key="5">
    <source>
        <dbReference type="Proteomes" id="UP000290848"/>
    </source>
</evidence>
<evidence type="ECO:0000313" key="4">
    <source>
        <dbReference type="EMBL" id="RXF72490.1"/>
    </source>
</evidence>
<dbReference type="InterPro" id="IPR002173">
    <property type="entry name" value="Carboh/pur_kinase_PfkB_CS"/>
</dbReference>
<dbReference type="InterPro" id="IPR029056">
    <property type="entry name" value="Ribokinase-like"/>
</dbReference>
<organism evidence="4 5">
    <name type="scientific">Arcticibacter tournemirensis</name>
    <dbReference type="NCBI Taxonomy" id="699437"/>
    <lineage>
        <taxon>Bacteria</taxon>
        <taxon>Pseudomonadati</taxon>
        <taxon>Bacteroidota</taxon>
        <taxon>Sphingobacteriia</taxon>
        <taxon>Sphingobacteriales</taxon>
        <taxon>Sphingobacteriaceae</taxon>
        <taxon>Arcticibacter</taxon>
    </lineage>
</organism>
<dbReference type="AlphaFoldDB" id="A0A4Q0MG96"/>
<dbReference type="GO" id="GO:0005829">
    <property type="term" value="C:cytosol"/>
    <property type="evidence" value="ECO:0007669"/>
    <property type="project" value="TreeGrafter"/>
</dbReference>
<protein>
    <submittedName>
        <fullName evidence="4">D-glycero-beta-D-manno-heptose-7-phosphate kinase</fullName>
    </submittedName>
</protein>
<dbReference type="CDD" id="cd01172">
    <property type="entry name" value="RfaE_like"/>
    <property type="match status" value="1"/>
</dbReference>
<dbReference type="EMBL" id="RXOC01000001">
    <property type="protein sequence ID" value="RXF72490.1"/>
    <property type="molecule type" value="Genomic_DNA"/>
</dbReference>
<reference evidence="4 5" key="1">
    <citation type="submission" date="2018-12" db="EMBL/GenBank/DDBJ databases">
        <title>The Draft Genome Sequence of the Soil Bacterium Pedobacter tournemirensis R1.</title>
        <authorList>
            <person name="He J."/>
        </authorList>
    </citation>
    <scope>NUCLEOTIDE SEQUENCE [LARGE SCALE GENOMIC DNA]</scope>
    <source>
        <strain evidence="4 5">R1</strain>
    </source>
</reference>
<accession>A0A4Q0MG96</accession>
<dbReference type="InterPro" id="IPR011611">
    <property type="entry name" value="PfkB_dom"/>
</dbReference>
<sequence>MKDLFNRFDGLNILIIGDVMMDSYLWGSVERISPEAPVPVISVKKKENRLGGAANVALNVQSLGATPLICSVIGTDSEGDSFLQLMEAQGLSSEGLIRLDSRPTTVKTRVIGHNQQMLRIDAETDDALMVPETQTLLSKVLEIMNKQKIDAIIFEDYDKGAITEELISSVVSEAQRRNIITVVDPKKRNFLSYKGVTLFKPNLKELREGLKVDVNTAKAGDLEKAAVNLREQLNSRMIMVTLSELGVFIMSENGQRIIPAHIRKIADVSGAGDTVIATASLCLAAGLDEFKTAAIANLAGGLVCEHVGVVSINKERLLKELDKAF</sequence>
<dbReference type="Proteomes" id="UP000290848">
    <property type="component" value="Unassembled WGS sequence"/>
</dbReference>
<dbReference type="RefSeq" id="WP_128767676.1">
    <property type="nucleotide sequence ID" value="NZ_RXOC01000001.1"/>
</dbReference>
<dbReference type="PANTHER" id="PTHR46969:SF1">
    <property type="entry name" value="BIFUNCTIONAL PROTEIN HLDE"/>
    <property type="match status" value="1"/>
</dbReference>
<evidence type="ECO:0000256" key="1">
    <source>
        <dbReference type="ARBA" id="ARBA00022679"/>
    </source>
</evidence>
<feature type="domain" description="Carbohydrate kinase PfkB" evidence="3">
    <location>
        <begin position="13"/>
        <end position="311"/>
    </location>
</feature>
<keyword evidence="2 4" id="KW-0418">Kinase</keyword>